<sequence>MFTVKTSKVKDLKRAIESVSVLVDEGTLNISSKGIDIKVIDPSQIAMGILNIPKTMFEEYTLEGDKDLVVGMNFLELSKLMKRVRSDDAVELKIDNKIGIKFKGKTTRDYELGILETSAPSREPKIETVDEIKIRGNLFADHVKDIEMVSSKIAVEFNSKGVVLSAEGDVSEVTIEISDENLIDKNVKEDAKATFSIEYLKNLITAVDADTIITLRLKTNSPMVLEYSIGDASIKYYLAPRIEGV</sequence>
<evidence type="ECO:0000313" key="5">
    <source>
        <dbReference type="EMBL" id="CEG11902.1"/>
    </source>
</evidence>
<reference evidence="5" key="1">
    <citation type="submission" date="2014-09" db="EMBL/GenBank/DDBJ databases">
        <authorList>
            <person name="Probst J Alexander"/>
        </authorList>
    </citation>
    <scope>NUCLEOTIDE SEQUENCE</scope>
</reference>
<dbReference type="Pfam" id="PF02747">
    <property type="entry name" value="PCNA_C"/>
    <property type="match status" value="1"/>
</dbReference>
<evidence type="ECO:0000259" key="3">
    <source>
        <dbReference type="Pfam" id="PF00705"/>
    </source>
</evidence>
<organism evidence="5">
    <name type="scientific">groundwater metagenome</name>
    <dbReference type="NCBI Taxonomy" id="717931"/>
    <lineage>
        <taxon>unclassified sequences</taxon>
        <taxon>metagenomes</taxon>
        <taxon>ecological metagenomes</taxon>
    </lineage>
</organism>
<name>A0A098E7C6_9ZZZZ</name>
<dbReference type="InterPro" id="IPR000730">
    <property type="entry name" value="Pr_cel_nuc_antig"/>
</dbReference>
<dbReference type="AlphaFoldDB" id="A0A098E7C6"/>
<dbReference type="GO" id="GO:0006275">
    <property type="term" value="P:regulation of DNA replication"/>
    <property type="evidence" value="ECO:0007669"/>
    <property type="project" value="InterPro"/>
</dbReference>
<dbReference type="EMBL" id="CCXY01000086">
    <property type="protein sequence ID" value="CEG11902.1"/>
    <property type="molecule type" value="Genomic_DNA"/>
</dbReference>
<dbReference type="Gene3D" id="3.70.10.10">
    <property type="match status" value="1"/>
</dbReference>
<evidence type="ECO:0000256" key="1">
    <source>
        <dbReference type="ARBA" id="ARBA00010462"/>
    </source>
</evidence>
<evidence type="ECO:0000256" key="2">
    <source>
        <dbReference type="ARBA" id="ARBA00023125"/>
    </source>
</evidence>
<feature type="domain" description="Proliferating cell nuclear antigen PCNA N-terminal" evidence="3">
    <location>
        <begin position="1"/>
        <end position="97"/>
    </location>
</feature>
<dbReference type="GO" id="GO:0006272">
    <property type="term" value="P:leading strand elongation"/>
    <property type="evidence" value="ECO:0007669"/>
    <property type="project" value="TreeGrafter"/>
</dbReference>
<dbReference type="GO" id="GO:0030337">
    <property type="term" value="F:DNA polymerase processivity factor activity"/>
    <property type="evidence" value="ECO:0007669"/>
    <property type="project" value="InterPro"/>
</dbReference>
<dbReference type="PRINTS" id="PR00339">
    <property type="entry name" value="PCNACYCLIN"/>
</dbReference>
<dbReference type="InterPro" id="IPR022648">
    <property type="entry name" value="Pr_cel_nuc_antig_N"/>
</dbReference>
<proteinExistence type="inferred from homology"/>
<protein>
    <submittedName>
        <fullName evidence="5">Putative DNA polymerase sliding clamp</fullName>
    </submittedName>
</protein>
<dbReference type="InterPro" id="IPR046938">
    <property type="entry name" value="DNA_clamp_sf"/>
</dbReference>
<keyword evidence="2" id="KW-0238">DNA-binding</keyword>
<dbReference type="HAMAP" id="MF_00317">
    <property type="entry name" value="DNApol_clamp_arch"/>
    <property type="match status" value="1"/>
</dbReference>
<dbReference type="PANTHER" id="PTHR11352">
    <property type="entry name" value="PROLIFERATING CELL NUCLEAR ANTIGEN"/>
    <property type="match status" value="1"/>
</dbReference>
<comment type="similarity">
    <text evidence="1">Belongs to the PCNA family.</text>
</comment>
<dbReference type="GO" id="GO:0003677">
    <property type="term" value="F:DNA binding"/>
    <property type="evidence" value="ECO:0007669"/>
    <property type="project" value="UniProtKB-KW"/>
</dbReference>
<accession>A0A098E7C6</accession>
<dbReference type="InterPro" id="IPR022649">
    <property type="entry name" value="Pr_cel_nuc_antig_C"/>
</dbReference>
<gene>
    <name evidence="5" type="ORF">MSIBF_A1760024</name>
</gene>
<feature type="domain" description="Proliferating cell nuclear antigen PCNA C-terminal" evidence="4">
    <location>
        <begin position="133"/>
        <end position="240"/>
    </location>
</feature>
<dbReference type="CDD" id="cd00577">
    <property type="entry name" value="PCNA"/>
    <property type="match status" value="1"/>
</dbReference>
<evidence type="ECO:0000259" key="4">
    <source>
        <dbReference type="Pfam" id="PF02747"/>
    </source>
</evidence>
<dbReference type="PANTHER" id="PTHR11352:SF0">
    <property type="entry name" value="PROLIFERATING CELL NUCLEAR ANTIGEN"/>
    <property type="match status" value="1"/>
</dbReference>
<dbReference type="NCBIfam" id="TIGR00590">
    <property type="entry name" value="pcna"/>
    <property type="match status" value="1"/>
</dbReference>
<dbReference type="SUPFAM" id="SSF55979">
    <property type="entry name" value="DNA clamp"/>
    <property type="match status" value="2"/>
</dbReference>
<dbReference type="Pfam" id="PF00705">
    <property type="entry name" value="PCNA_N"/>
    <property type="match status" value="1"/>
</dbReference>